<dbReference type="Proteomes" id="UP000027222">
    <property type="component" value="Unassembled WGS sequence"/>
</dbReference>
<evidence type="ECO:0000313" key="4">
    <source>
        <dbReference type="Proteomes" id="UP000027222"/>
    </source>
</evidence>
<evidence type="ECO:0000313" key="3">
    <source>
        <dbReference type="EMBL" id="KDR79133.1"/>
    </source>
</evidence>
<reference evidence="4" key="1">
    <citation type="journal article" date="2014" name="Proc. Natl. Acad. Sci. U.S.A.">
        <title>Extensive sampling of basidiomycete genomes demonstrates inadequacy of the white-rot/brown-rot paradigm for wood decay fungi.</title>
        <authorList>
            <person name="Riley R."/>
            <person name="Salamov A.A."/>
            <person name="Brown D.W."/>
            <person name="Nagy L.G."/>
            <person name="Floudas D."/>
            <person name="Held B.W."/>
            <person name="Levasseur A."/>
            <person name="Lombard V."/>
            <person name="Morin E."/>
            <person name="Otillar R."/>
            <person name="Lindquist E.A."/>
            <person name="Sun H."/>
            <person name="LaButti K.M."/>
            <person name="Schmutz J."/>
            <person name="Jabbour D."/>
            <person name="Luo H."/>
            <person name="Baker S.E."/>
            <person name="Pisabarro A.G."/>
            <person name="Walton J.D."/>
            <person name="Blanchette R.A."/>
            <person name="Henrissat B."/>
            <person name="Martin F."/>
            <person name="Cullen D."/>
            <person name="Hibbett D.S."/>
            <person name="Grigoriev I.V."/>
        </authorList>
    </citation>
    <scope>NUCLEOTIDE SEQUENCE [LARGE SCALE GENOMIC DNA]</scope>
    <source>
        <strain evidence="4">CBS 339.88</strain>
    </source>
</reference>
<evidence type="ECO:0000256" key="2">
    <source>
        <dbReference type="SAM" id="SignalP"/>
    </source>
</evidence>
<organism evidence="3 4">
    <name type="scientific">Galerina marginata (strain CBS 339.88)</name>
    <dbReference type="NCBI Taxonomy" id="685588"/>
    <lineage>
        <taxon>Eukaryota</taxon>
        <taxon>Fungi</taxon>
        <taxon>Dikarya</taxon>
        <taxon>Basidiomycota</taxon>
        <taxon>Agaricomycotina</taxon>
        <taxon>Agaricomycetes</taxon>
        <taxon>Agaricomycetidae</taxon>
        <taxon>Agaricales</taxon>
        <taxon>Agaricineae</taxon>
        <taxon>Strophariaceae</taxon>
        <taxon>Galerina</taxon>
    </lineage>
</organism>
<accession>A0A067TJI1</accession>
<protein>
    <submittedName>
        <fullName evidence="3">Uncharacterized protein</fullName>
    </submittedName>
</protein>
<keyword evidence="2" id="KW-0732">Signal</keyword>
<feature type="compositionally biased region" description="Low complexity" evidence="1">
    <location>
        <begin position="197"/>
        <end position="217"/>
    </location>
</feature>
<feature type="signal peptide" evidence="2">
    <location>
        <begin position="1"/>
        <end position="16"/>
    </location>
</feature>
<proteinExistence type="predicted"/>
<gene>
    <name evidence="3" type="ORF">GALMADRAFT_243009</name>
</gene>
<dbReference type="AlphaFoldDB" id="A0A067TJI1"/>
<feature type="chain" id="PRO_5001646954" evidence="2">
    <location>
        <begin position="17"/>
        <end position="217"/>
    </location>
</feature>
<dbReference type="EMBL" id="KL142373">
    <property type="protein sequence ID" value="KDR79133.1"/>
    <property type="molecule type" value="Genomic_DNA"/>
</dbReference>
<name>A0A067TJI1_GALM3</name>
<sequence>MPALLFSLPRLSLSLSLNLKLQICLKQASLKSFQTPHLQSSPVETWAAKGIPRLEKKGQRARGEALVEGDKQVRYESSHTALLSSIHLPAHPNRRWRHFAPSSSTPPPSLSVFDDDFVVPITTSTRSVCGFFTTTLSHTSAPPTPSFPASPLKLDASVILVCHAVFRHGIIVCARRKSTSRALSVASRPRPRRPQPARRFLPPTSHPTPATAPAIPQ</sequence>
<keyword evidence="4" id="KW-1185">Reference proteome</keyword>
<dbReference type="HOGENOM" id="CLU_1272387_0_0_1"/>
<evidence type="ECO:0000256" key="1">
    <source>
        <dbReference type="SAM" id="MobiDB-lite"/>
    </source>
</evidence>
<feature type="region of interest" description="Disordered" evidence="1">
    <location>
        <begin position="181"/>
        <end position="217"/>
    </location>
</feature>